<evidence type="ECO:0000313" key="2">
    <source>
        <dbReference type="Proteomes" id="UP000594688"/>
    </source>
</evidence>
<dbReference type="AlphaFoldDB" id="A0A7T0G0H9"/>
<protein>
    <submittedName>
        <fullName evidence="1">Uncharacterized protein</fullName>
    </submittedName>
</protein>
<sequence>MGFAVSWMAIKGKPQQKILDALELGETGEKEKDVNSGISGALLPNNWYLIFLDEFESKYVSDKILIPLSEGCEMVVCNIEEHVMYSSAQYWGNGRKLWQVSHDSQQGMLNLEEEGILPEDFENIKSVKFAEQKKEGGEKADVDCVFDIPLHLAEALTGFRHDMENPDFENIEFSILVSMNPNKPRPWWKFW</sequence>
<proteinExistence type="predicted"/>
<accession>A0A7T0G0H9</accession>
<evidence type="ECO:0000313" key="1">
    <source>
        <dbReference type="EMBL" id="QPJ61861.1"/>
    </source>
</evidence>
<reference evidence="1 2" key="1">
    <citation type="submission" date="2020-02" db="EMBL/GenBank/DDBJ databases">
        <title>Genomic and physiological characterization of two novel Nitrospinaceae genera.</title>
        <authorList>
            <person name="Mueller A.J."/>
            <person name="Jung M.-Y."/>
            <person name="Strachan C.R."/>
            <person name="Herbold C.W."/>
            <person name="Kirkegaard R.H."/>
            <person name="Daims H."/>
        </authorList>
    </citation>
    <scope>NUCLEOTIDE SEQUENCE [LARGE SCALE GENOMIC DNA]</scope>
    <source>
        <strain evidence="1">EB</strain>
    </source>
</reference>
<dbReference type="EMBL" id="CP048685">
    <property type="protein sequence ID" value="QPJ61861.1"/>
    <property type="molecule type" value="Genomic_DNA"/>
</dbReference>
<dbReference type="KEGG" id="nli:G3M70_08230"/>
<dbReference type="Proteomes" id="UP000594688">
    <property type="component" value="Chromosome"/>
</dbReference>
<name>A0A7T0G0H9_9BACT</name>
<gene>
    <name evidence="1" type="ORF">G3M70_08230</name>
</gene>
<organism evidence="1 2">
    <name type="scientific">Candidatus Nitronauta litoralis</name>
    <dbReference type="NCBI Taxonomy" id="2705533"/>
    <lineage>
        <taxon>Bacteria</taxon>
        <taxon>Pseudomonadati</taxon>
        <taxon>Nitrospinota/Tectimicrobiota group</taxon>
        <taxon>Nitrospinota</taxon>
        <taxon>Nitrospinia</taxon>
        <taxon>Nitrospinales</taxon>
        <taxon>Nitrospinaceae</taxon>
        <taxon>Candidatus Nitronauta</taxon>
    </lineage>
</organism>